<reference evidence="1 2" key="1">
    <citation type="submission" date="2021-01" db="EMBL/GenBank/DDBJ databases">
        <title>Biogeographic distribution of Paracoccus.</title>
        <authorList>
            <person name="Hollensteiner J."/>
            <person name="Leineberger J."/>
            <person name="Brinkhoff T."/>
            <person name="Daniel R."/>
        </authorList>
    </citation>
    <scope>NUCLEOTIDE SEQUENCE [LARGE SCALE GENOMIC DNA]</scope>
    <source>
        <strain evidence="1 2">LMG25392</strain>
    </source>
</reference>
<dbReference type="Proteomes" id="UP001218412">
    <property type="component" value="Chromosome"/>
</dbReference>
<evidence type="ECO:0000313" key="1">
    <source>
        <dbReference type="EMBL" id="WCR09589.1"/>
    </source>
</evidence>
<sequence length="107" mass="11891">MNITHRAFFGDGERDFLLSDPMIAELETKTSTGIGALFVRLSRSDFRLVDLVEIIRLGLIGANTDPQEASRLVETYAKNRPIGEILPLALDVITARWMGADEVQTND</sequence>
<name>A0ABY7SRW3_9RHOB</name>
<proteinExistence type="predicted"/>
<dbReference type="InterPro" id="IPR021791">
    <property type="entry name" value="Phage_TAC_11"/>
</dbReference>
<organism evidence="1 2">
    <name type="scientific">Paracoccus stylophorae</name>
    <dbReference type="NCBI Taxonomy" id="659350"/>
    <lineage>
        <taxon>Bacteria</taxon>
        <taxon>Pseudomonadati</taxon>
        <taxon>Pseudomonadota</taxon>
        <taxon>Alphaproteobacteria</taxon>
        <taxon>Rhodobacterales</taxon>
        <taxon>Paracoccaceae</taxon>
        <taxon>Paracoccus</taxon>
    </lineage>
</organism>
<dbReference type="Pfam" id="PF11836">
    <property type="entry name" value="Phage_TAC_11"/>
    <property type="match status" value="1"/>
</dbReference>
<keyword evidence="2" id="KW-1185">Reference proteome</keyword>
<protein>
    <submittedName>
        <fullName evidence="1">Gene transfer agent family protein</fullName>
    </submittedName>
</protein>
<accession>A0ABY7SRW3</accession>
<evidence type="ECO:0000313" key="2">
    <source>
        <dbReference type="Proteomes" id="UP001218412"/>
    </source>
</evidence>
<gene>
    <name evidence="1" type="ORF">JHW45_10720</name>
</gene>
<dbReference type="RefSeq" id="WP_272857703.1">
    <property type="nucleotide sequence ID" value="NZ_CP067134.1"/>
</dbReference>
<dbReference type="EMBL" id="CP067134">
    <property type="protein sequence ID" value="WCR09589.1"/>
    <property type="molecule type" value="Genomic_DNA"/>
</dbReference>